<sequence length="175" mass="19708">MPPRMKSSKGAASKREGSNNETSNTETSKNESRNSRGGISKEASVTRKRTQNRIAQQCLRERRAASSRHADRILDTMEIVAEPEQLTMLLEAQAKLTRENQRMEDALFHMRKKLLSLSDAAATAADDPIFEEFLGRRLSSSSNWFSETQQENMPTMSRESPNQNHISLASPPQET</sequence>
<dbReference type="HOGENOM" id="CLU_1532283_0_0_1"/>
<accession>W7ESW1</accession>
<reference evidence="2 3" key="1">
    <citation type="journal article" date="2013" name="PLoS Genet.">
        <title>Comparative genome structure, secondary metabolite, and effector coding capacity across Cochliobolus pathogens.</title>
        <authorList>
            <person name="Condon B.J."/>
            <person name="Leng Y."/>
            <person name="Wu D."/>
            <person name="Bushley K.E."/>
            <person name="Ohm R.A."/>
            <person name="Otillar R."/>
            <person name="Martin J."/>
            <person name="Schackwitz W."/>
            <person name="Grimwood J."/>
            <person name="MohdZainudin N."/>
            <person name="Xue C."/>
            <person name="Wang R."/>
            <person name="Manning V.A."/>
            <person name="Dhillon B."/>
            <person name="Tu Z.J."/>
            <person name="Steffenson B.J."/>
            <person name="Salamov A."/>
            <person name="Sun H."/>
            <person name="Lowry S."/>
            <person name="LaButti K."/>
            <person name="Han J."/>
            <person name="Copeland A."/>
            <person name="Lindquist E."/>
            <person name="Barry K."/>
            <person name="Schmutz J."/>
            <person name="Baker S.E."/>
            <person name="Ciuffetti L.M."/>
            <person name="Grigoriev I.V."/>
            <person name="Zhong S."/>
            <person name="Turgeon B.G."/>
        </authorList>
    </citation>
    <scope>NUCLEOTIDE SEQUENCE [LARGE SCALE GENOMIC DNA]</scope>
    <source>
        <strain evidence="2 3">FI3</strain>
    </source>
</reference>
<dbReference type="OrthoDB" id="10261951at2759"/>
<dbReference type="GeneID" id="26253740"/>
<feature type="region of interest" description="Disordered" evidence="1">
    <location>
        <begin position="1"/>
        <end position="53"/>
    </location>
</feature>
<protein>
    <recommendedName>
        <fullName evidence="4">BZIP domain-containing protein</fullName>
    </recommendedName>
</protein>
<evidence type="ECO:0000256" key="1">
    <source>
        <dbReference type="SAM" id="MobiDB-lite"/>
    </source>
</evidence>
<evidence type="ECO:0008006" key="4">
    <source>
        <dbReference type="Google" id="ProtNLM"/>
    </source>
</evidence>
<gene>
    <name evidence="2" type="ORF">COCVIDRAFT_26608</name>
</gene>
<dbReference type="AlphaFoldDB" id="W7ESW1"/>
<evidence type="ECO:0000313" key="3">
    <source>
        <dbReference type="Proteomes" id="UP000054337"/>
    </source>
</evidence>
<evidence type="ECO:0000313" key="2">
    <source>
        <dbReference type="EMBL" id="EUN27047.1"/>
    </source>
</evidence>
<feature type="region of interest" description="Disordered" evidence="1">
    <location>
        <begin position="141"/>
        <end position="175"/>
    </location>
</feature>
<dbReference type="RefSeq" id="XP_014556612.1">
    <property type="nucleotide sequence ID" value="XM_014701126.1"/>
</dbReference>
<name>W7ESW1_BIPV3</name>
<dbReference type="EMBL" id="KI968733">
    <property type="protein sequence ID" value="EUN27047.1"/>
    <property type="molecule type" value="Genomic_DNA"/>
</dbReference>
<keyword evidence="3" id="KW-1185">Reference proteome</keyword>
<proteinExistence type="predicted"/>
<dbReference type="Proteomes" id="UP000054337">
    <property type="component" value="Unassembled WGS sequence"/>
</dbReference>
<organism evidence="2 3">
    <name type="scientific">Bipolaris victoriae (strain FI3)</name>
    <name type="common">Victoria blight of oats agent</name>
    <name type="synonym">Cochliobolus victoriae</name>
    <dbReference type="NCBI Taxonomy" id="930091"/>
    <lineage>
        <taxon>Eukaryota</taxon>
        <taxon>Fungi</taxon>
        <taxon>Dikarya</taxon>
        <taxon>Ascomycota</taxon>
        <taxon>Pezizomycotina</taxon>
        <taxon>Dothideomycetes</taxon>
        <taxon>Pleosporomycetidae</taxon>
        <taxon>Pleosporales</taxon>
        <taxon>Pleosporineae</taxon>
        <taxon>Pleosporaceae</taxon>
        <taxon>Bipolaris</taxon>
    </lineage>
</organism>